<reference evidence="1" key="1">
    <citation type="journal article" date="2015" name="Nature">
        <title>Complex archaea that bridge the gap between prokaryotes and eukaryotes.</title>
        <authorList>
            <person name="Spang A."/>
            <person name="Saw J.H."/>
            <person name="Jorgensen S.L."/>
            <person name="Zaremba-Niedzwiedzka K."/>
            <person name="Martijn J."/>
            <person name="Lind A.E."/>
            <person name="van Eijk R."/>
            <person name="Schleper C."/>
            <person name="Guy L."/>
            <person name="Ettema T.J."/>
        </authorList>
    </citation>
    <scope>NUCLEOTIDE SEQUENCE</scope>
</reference>
<accession>A0A0F9FN97</accession>
<organism evidence="1">
    <name type="scientific">marine sediment metagenome</name>
    <dbReference type="NCBI Taxonomy" id="412755"/>
    <lineage>
        <taxon>unclassified sequences</taxon>
        <taxon>metagenomes</taxon>
        <taxon>ecological metagenomes</taxon>
    </lineage>
</organism>
<dbReference type="AlphaFoldDB" id="A0A0F9FN97"/>
<name>A0A0F9FN97_9ZZZZ</name>
<proteinExistence type="predicted"/>
<comment type="caution">
    <text evidence="1">The sequence shown here is derived from an EMBL/GenBank/DDBJ whole genome shotgun (WGS) entry which is preliminary data.</text>
</comment>
<dbReference type="EMBL" id="LAZR01020714">
    <property type="protein sequence ID" value="KKL87894.1"/>
    <property type="molecule type" value="Genomic_DNA"/>
</dbReference>
<sequence>MSRQNKNMWDSRRRVVELFLSGRSGASRDGSVHTNGSTLCVGPCHVAFWHQSTIYLVSLESPNSCVRAIQGMAQMSHSYKVVNQEKSDD</sequence>
<protein>
    <submittedName>
        <fullName evidence="1">Uncharacterized protein</fullName>
    </submittedName>
</protein>
<gene>
    <name evidence="1" type="ORF">LCGC14_1930200</name>
</gene>
<evidence type="ECO:0000313" key="1">
    <source>
        <dbReference type="EMBL" id="KKL87894.1"/>
    </source>
</evidence>